<evidence type="ECO:0000313" key="2">
    <source>
        <dbReference type="EMBL" id="NYG35400.1"/>
    </source>
</evidence>
<sequence length="874" mass="96883">MKTTIARKRRAGRGGAADAETSFESLRAQGMRLTQALSGHTWTDYNLHDPGVTILEQLCYALTDLVYRADFPVADHLLAPGEEEIDYAGLSLHPPADAFPSRATNASDYRRALLDQVPGLDDAVLATPDSEVDSVQVASDQGIYQLRLKLSQGIAPDDERRVAQARAAYRARRTLCEDIDSEVKLISDAHCDLQLDIEISGPRDAVDVLADVYDLCARHIAQGLHFHSFEDLVARGLSLEQIYTGPVTELGFERDGDPARAELLFVNDLTLLARGVEGVREVRALALRRDAPDNNATRSTTTSALRWRGEDWALRLRVPGVTPGLLDAQSVQALLDGEVQVRRAGSRVKVSPRDLINRMANLYVGARTRRHGQARGPTEGLPHGVYRDLQTYSSVQDGFPAVYGLGRRRMPASATLQQQAQALQLQTYLQLFEQVMANSSAQIEHLRDLFSARDAKGPSYWWQLLDDPTVPGVNAMYLPPEGEDPATWSTEAIRARVLSDVYAARDPQVDRRSRALDHLLALHGETLSQNTLRQFFNHLSPDELDATLLDNKAAFLNDIVRISRDRAGGLDYAQASWGLPEGGSGWQRRVGHLLGFRHVHSHPLTHAVHQQQCVLVAGHDDSLPDVGDTAPAPRHTQPLTHDDLHADLARMPPLRRPQLNEALLRCGAHRDRYRLAGAARDHANAAAPIGPQRLLLGPDENDRWWPLGEFDSPEIASCAIESLRRFLLHINVESEGLHVVEHVLLRPVGTSPAHDALSGLPTNFYSLRLTAVFPRWTTRTAQENFRRFADETVRINCPAHLAPRCLWLDFNAMQHFEAAYAQWLSAKLDFCTATASARDEANADPAAAERLNQAACAVIETLREVWPTEPEHDA</sequence>
<reference evidence="2 3" key="1">
    <citation type="submission" date="2020-07" db="EMBL/GenBank/DDBJ databases">
        <title>Genomic Encyclopedia of Archaeal and Bacterial Type Strains, Phase II (KMG-II): from individual species to whole genera.</title>
        <authorList>
            <person name="Goeker M."/>
        </authorList>
    </citation>
    <scope>NUCLEOTIDE SEQUENCE [LARGE SCALE GENOMIC DNA]</scope>
    <source>
        <strain evidence="2 3">DSM 21226</strain>
    </source>
</reference>
<name>A0A7Y9UM21_9BURK</name>
<proteinExistence type="predicted"/>
<accession>A0A7Y9UM21</accession>
<dbReference type="Proteomes" id="UP000518288">
    <property type="component" value="Unassembled WGS sequence"/>
</dbReference>
<feature type="compositionally biased region" description="Basic residues" evidence="1">
    <location>
        <begin position="1"/>
        <end position="12"/>
    </location>
</feature>
<organism evidence="2 3">
    <name type="scientific">Sphaerotilus montanus</name>
    <dbReference type="NCBI Taxonomy" id="522889"/>
    <lineage>
        <taxon>Bacteria</taxon>
        <taxon>Pseudomonadati</taxon>
        <taxon>Pseudomonadota</taxon>
        <taxon>Betaproteobacteria</taxon>
        <taxon>Burkholderiales</taxon>
        <taxon>Sphaerotilaceae</taxon>
        <taxon>Sphaerotilus</taxon>
    </lineage>
</organism>
<comment type="caution">
    <text evidence="2">The sequence shown here is derived from an EMBL/GenBank/DDBJ whole genome shotgun (WGS) entry which is preliminary data.</text>
</comment>
<gene>
    <name evidence="2" type="ORF">BDD16_004462</name>
</gene>
<evidence type="ECO:0000313" key="3">
    <source>
        <dbReference type="Proteomes" id="UP000518288"/>
    </source>
</evidence>
<evidence type="ECO:0000256" key="1">
    <source>
        <dbReference type="SAM" id="MobiDB-lite"/>
    </source>
</evidence>
<dbReference type="AlphaFoldDB" id="A0A7Y9UM21"/>
<dbReference type="RefSeq" id="WP_179636307.1">
    <property type="nucleotide sequence ID" value="NZ_JACCFH010000002.1"/>
</dbReference>
<feature type="region of interest" description="Disordered" evidence="1">
    <location>
        <begin position="1"/>
        <end position="20"/>
    </location>
</feature>
<protein>
    <submittedName>
        <fullName evidence="2">Uncharacterized protein</fullName>
    </submittedName>
</protein>
<dbReference type="EMBL" id="JACCFH010000002">
    <property type="protein sequence ID" value="NYG35400.1"/>
    <property type="molecule type" value="Genomic_DNA"/>
</dbReference>
<keyword evidence="3" id="KW-1185">Reference proteome</keyword>